<dbReference type="InterPro" id="IPR002549">
    <property type="entry name" value="AI-2E-like"/>
</dbReference>
<dbReference type="GO" id="GO:0016020">
    <property type="term" value="C:membrane"/>
    <property type="evidence" value="ECO:0007669"/>
    <property type="project" value="UniProtKB-SubCell"/>
</dbReference>
<protein>
    <recommendedName>
        <fullName evidence="11">Pheromone autoinducer 2 transporter</fullName>
    </recommendedName>
</protein>
<feature type="transmembrane region" description="Helical" evidence="6">
    <location>
        <begin position="65"/>
        <end position="86"/>
    </location>
</feature>
<dbReference type="InterPro" id="IPR014227">
    <property type="entry name" value="YtvI-like"/>
</dbReference>
<keyword evidence="5 6" id="KW-0472">Membrane</keyword>
<dbReference type="GO" id="GO:0055085">
    <property type="term" value="P:transmembrane transport"/>
    <property type="evidence" value="ECO:0007669"/>
    <property type="project" value="TreeGrafter"/>
</dbReference>
<feature type="transmembrane region" description="Helical" evidence="6">
    <location>
        <begin position="304"/>
        <end position="322"/>
    </location>
</feature>
<feature type="transmembrane region" description="Helical" evidence="6">
    <location>
        <begin position="12"/>
        <end position="45"/>
    </location>
</feature>
<feature type="transmembrane region" description="Helical" evidence="6">
    <location>
        <begin position="271"/>
        <end position="292"/>
    </location>
</feature>
<dbReference type="EMBL" id="LITQ01000015">
    <property type="protein sequence ID" value="OAA93151.1"/>
    <property type="molecule type" value="Genomic_DNA"/>
</dbReference>
<dbReference type="RefSeq" id="WP_063601247.1">
    <property type="nucleotide sequence ID" value="NZ_LITQ01000015.1"/>
</dbReference>
<reference evidence="7 9" key="1">
    <citation type="journal article" date="2015" name="Biotechnol. Bioeng.">
        <title>Genome sequence and phenotypic characterization of Caulobacter segnis.</title>
        <authorList>
            <person name="Patel S."/>
            <person name="Fletcher B."/>
            <person name="Scott D.C."/>
            <person name="Ely B."/>
        </authorList>
    </citation>
    <scope>NUCLEOTIDE SEQUENCE [LARGE SCALE GENOMIC DNA]</scope>
    <source>
        <strain evidence="7 9">PS02</strain>
    </source>
</reference>
<evidence type="ECO:0000256" key="3">
    <source>
        <dbReference type="ARBA" id="ARBA00022692"/>
    </source>
</evidence>
<dbReference type="PATRIC" id="fig|1705578.3.peg.856"/>
<evidence type="ECO:0000313" key="10">
    <source>
        <dbReference type="Proteomes" id="UP000093694"/>
    </source>
</evidence>
<comment type="caution">
    <text evidence="7">The sequence shown here is derived from an EMBL/GenBank/DDBJ whole genome shotgun (WGS) entry which is preliminary data.</text>
</comment>
<feature type="transmembrane region" description="Helical" evidence="6">
    <location>
        <begin position="217"/>
        <end position="236"/>
    </location>
</feature>
<evidence type="ECO:0000313" key="9">
    <source>
        <dbReference type="Proteomes" id="UP000077384"/>
    </source>
</evidence>
<evidence type="ECO:0000313" key="7">
    <source>
        <dbReference type="EMBL" id="OAA93151.1"/>
    </source>
</evidence>
<evidence type="ECO:0000256" key="6">
    <source>
        <dbReference type="SAM" id="Phobius"/>
    </source>
</evidence>
<dbReference type="EMBL" id="LROR01000088">
    <property type="protein sequence ID" value="OBR90895.1"/>
    <property type="molecule type" value="Genomic_DNA"/>
</dbReference>
<evidence type="ECO:0008006" key="11">
    <source>
        <dbReference type="Google" id="ProtNLM"/>
    </source>
</evidence>
<keyword evidence="3 6" id="KW-0812">Transmembrane</keyword>
<evidence type="ECO:0000256" key="1">
    <source>
        <dbReference type="ARBA" id="ARBA00004141"/>
    </source>
</evidence>
<dbReference type="PANTHER" id="PTHR21716:SF68">
    <property type="entry name" value="TRANSPORT PROTEIN YTVI-RELATED"/>
    <property type="match status" value="1"/>
</dbReference>
<dbReference type="Proteomes" id="UP000093694">
    <property type="component" value="Unassembled WGS sequence"/>
</dbReference>
<evidence type="ECO:0000256" key="2">
    <source>
        <dbReference type="ARBA" id="ARBA00009773"/>
    </source>
</evidence>
<dbReference type="Pfam" id="PF01594">
    <property type="entry name" value="AI-2E_transport"/>
    <property type="match status" value="1"/>
</dbReference>
<dbReference type="AlphaFoldDB" id="A0A166T467"/>
<accession>A0A166T467</accession>
<keyword evidence="10" id="KW-1185">Reference proteome</keyword>
<comment type="similarity">
    <text evidence="2">Belongs to the autoinducer-2 exporter (AI-2E) (TC 2.A.86) family.</text>
</comment>
<evidence type="ECO:0000256" key="5">
    <source>
        <dbReference type="ARBA" id="ARBA00023136"/>
    </source>
</evidence>
<gene>
    <name evidence="8" type="ORF">CLCOS_38780</name>
    <name evidence="7" type="ORF">WX73_00478</name>
</gene>
<keyword evidence="4 6" id="KW-1133">Transmembrane helix</keyword>
<evidence type="ECO:0000256" key="4">
    <source>
        <dbReference type="ARBA" id="ARBA00022989"/>
    </source>
</evidence>
<comment type="subcellular location">
    <subcellularLocation>
        <location evidence="1">Membrane</location>
        <topology evidence="1">Multi-pass membrane protein</topology>
    </subcellularLocation>
</comment>
<name>A0A166T467_9CLOT</name>
<dbReference type="NCBIfam" id="TIGR02872">
    <property type="entry name" value="spore_ytvI"/>
    <property type="match status" value="1"/>
</dbReference>
<proteinExistence type="inferred from homology"/>
<organism evidence="7 9">
    <name type="scientific">Clostridium coskatii</name>
    <dbReference type="NCBI Taxonomy" id="1705578"/>
    <lineage>
        <taxon>Bacteria</taxon>
        <taxon>Bacillati</taxon>
        <taxon>Bacillota</taxon>
        <taxon>Clostridia</taxon>
        <taxon>Eubacteriales</taxon>
        <taxon>Clostridiaceae</taxon>
        <taxon>Clostridium</taxon>
    </lineage>
</organism>
<dbReference type="Proteomes" id="UP000077384">
    <property type="component" value="Unassembled WGS sequence"/>
</dbReference>
<reference evidence="8 10" key="2">
    <citation type="journal article" date="2016" name="Front. Microbiol.">
        <title>Industrial Acetogenic Biocatalysts: A Comparative Metabolic and Genomic Analysis.</title>
        <authorList>
            <person name="Bengelsdorf F."/>
            <person name="Poehlein A."/>
            <person name="Sonja S."/>
            <person name="Erz C."/>
            <person name="Hummel T."/>
            <person name="Hoffmeister S."/>
            <person name="Daniel R."/>
            <person name="Durre P."/>
        </authorList>
    </citation>
    <scope>NUCLEOTIDE SEQUENCE [LARGE SCALE GENOMIC DNA]</scope>
    <source>
        <strain evidence="8 10">PTA-10522</strain>
    </source>
</reference>
<feature type="transmembrane region" description="Helical" evidence="6">
    <location>
        <begin position="159"/>
        <end position="181"/>
    </location>
</feature>
<dbReference type="PANTHER" id="PTHR21716">
    <property type="entry name" value="TRANSMEMBRANE PROTEIN"/>
    <property type="match status" value="1"/>
</dbReference>
<sequence length="351" mass="39890">MNELINKINRISLFIILYTIIFLVFFSTLNYTLPFVLAFAFALILKRPTIFISRKLRINHALSSLITTIIFFTVIITVLSFGITAVTQETIQLGKNTQLYISRNSDNVYNSFYKLQKYYNNLDPYIINALEKNFTSFITKLSNIAVTVSGKLVSSLINLLTTIPYILMVIFFTLLATYFFTRDMTSSKISMNTLIPQNKTDKILKIYNESKRMLENYILSYLIIILITFLETLIVFSLFKIKYALILSIICAIADLLPIIGIGAIYLPLAIIYLAIFNNYITCTGLIIAYILVSVIRQIIEPKIVSSSLGVHPVAVLAALFIGLKADGFIGIIFCIFLVVFFNIFHKLDML</sequence>
<feature type="transmembrane region" description="Helical" evidence="6">
    <location>
        <begin position="243"/>
        <end position="265"/>
    </location>
</feature>
<feature type="transmembrane region" description="Helical" evidence="6">
    <location>
        <begin position="328"/>
        <end position="345"/>
    </location>
</feature>
<evidence type="ECO:0000313" key="8">
    <source>
        <dbReference type="EMBL" id="OBR90895.1"/>
    </source>
</evidence>